<evidence type="ECO:0000256" key="1">
    <source>
        <dbReference type="SAM" id="MobiDB-lite"/>
    </source>
</evidence>
<protein>
    <submittedName>
        <fullName evidence="2">Uncharacterized protein</fullName>
    </submittedName>
</protein>
<dbReference type="KEGG" id="vg:36844728"/>
<feature type="region of interest" description="Disordered" evidence="1">
    <location>
        <begin position="211"/>
        <end position="237"/>
    </location>
</feature>
<proteinExistence type="predicted"/>
<dbReference type="RefSeq" id="YP_009483856.1">
    <property type="nucleotide sequence ID" value="NC_037667.1"/>
</dbReference>
<dbReference type="EMBL" id="MG011689">
    <property type="protein sequence ID" value="AVK75587.1"/>
    <property type="molecule type" value="Genomic_DNA"/>
</dbReference>
<name>A0A2U7UAV9_9VIRU</name>
<organism evidence="2">
    <name type="scientific">Pandoravirus quercus</name>
    <dbReference type="NCBI Taxonomy" id="2107709"/>
    <lineage>
        <taxon>Viruses</taxon>
        <taxon>Pandoravirus</taxon>
    </lineage>
</organism>
<feature type="region of interest" description="Disordered" evidence="1">
    <location>
        <begin position="1"/>
        <end position="51"/>
    </location>
</feature>
<reference evidence="2" key="1">
    <citation type="journal article" date="2018" name="Nat. Commun.">
        <title>Diversity and evolution of the emerging Pandoraviridae family.</title>
        <authorList>
            <person name="Legendre M."/>
            <person name="Fabre E."/>
            <person name="Poirot O."/>
            <person name="Jeudy S."/>
            <person name="Lartigue A."/>
            <person name="Alempic J.M."/>
            <person name="Beucher L."/>
            <person name="Philippe N."/>
            <person name="Bertaux L."/>
            <person name="Christo-Foroux E."/>
            <person name="Labadie K."/>
            <person name="Coute Y."/>
            <person name="Abergel C."/>
            <person name="Claverie J.M."/>
        </authorList>
    </citation>
    <scope>NUCLEOTIDE SEQUENCE [LARGE SCALE GENOMIC DNA]</scope>
    <source>
        <strain evidence="2">Quercus</strain>
    </source>
</reference>
<feature type="compositionally biased region" description="Polar residues" evidence="1">
    <location>
        <begin position="221"/>
        <end position="231"/>
    </location>
</feature>
<dbReference type="GeneID" id="36844728"/>
<sequence>MEDTKRTTQGGARAMTASSAREAKDTVPQENLAGLNGRRGQTAHDNDDNDNDEYINIHIRVPKANATKLLEDMMSEYSEDSCCAGWGTDIDIDIDADARKRLAPGGNVARHSREMLNVALAQIHRHCGGWWSDRGPRVDQQKAWDLAFYPLDEWVALPVPYGMRDRVAYPNAVIEERPSEWYSPVLDESADPFAWCSEWSDGTMIARSTDSFETAPASVESADTTAVSAEPTTLPDP</sequence>
<gene>
    <name evidence="2" type="ORF">pqer_cds_1165</name>
</gene>
<evidence type="ECO:0000313" key="2">
    <source>
        <dbReference type="EMBL" id="AVK75587.1"/>
    </source>
</evidence>
<dbReference type="Proteomes" id="UP000248852">
    <property type="component" value="Segment"/>
</dbReference>
<accession>A0A2U7UAV9</accession>